<reference evidence="2" key="2">
    <citation type="submission" date="2020-05" db="UniProtKB">
        <authorList>
            <consortium name="EnsemblMetazoa"/>
        </authorList>
    </citation>
    <scope>IDENTIFICATION</scope>
    <source>
        <strain evidence="2">IAEA</strain>
    </source>
</reference>
<keyword evidence="3" id="KW-1185">Reference proteome</keyword>
<dbReference type="EnsemblMetazoa" id="GPPI035946-RA">
    <property type="protein sequence ID" value="GPPI035946-PA"/>
    <property type="gene ID" value="GPPI035946"/>
</dbReference>
<keyword evidence="1" id="KW-0472">Membrane</keyword>
<dbReference type="InterPro" id="IPR036259">
    <property type="entry name" value="MFS_trans_sf"/>
</dbReference>
<keyword evidence="1" id="KW-0812">Transmembrane</keyword>
<evidence type="ECO:0000313" key="3">
    <source>
        <dbReference type="Proteomes" id="UP000092460"/>
    </source>
</evidence>
<reference evidence="3" key="1">
    <citation type="submission" date="2015-01" db="EMBL/GenBank/DDBJ databases">
        <authorList>
            <person name="Aksoy S."/>
            <person name="Warren W."/>
            <person name="Wilson R.K."/>
        </authorList>
    </citation>
    <scope>NUCLEOTIDE SEQUENCE [LARGE SCALE GENOMIC DNA]</scope>
    <source>
        <strain evidence="3">IAEA</strain>
    </source>
</reference>
<dbReference type="Gene3D" id="1.20.1250.20">
    <property type="entry name" value="MFS general substrate transporter like domains"/>
    <property type="match status" value="1"/>
</dbReference>
<dbReference type="Proteomes" id="UP000092460">
    <property type="component" value="Unassembled WGS sequence"/>
</dbReference>
<dbReference type="VEuPathDB" id="VectorBase:GPPI035946"/>
<name>A0A1B0BNX8_9MUSC</name>
<dbReference type="AlphaFoldDB" id="A0A1B0BNX8"/>
<proteinExistence type="predicted"/>
<evidence type="ECO:0000313" key="2">
    <source>
        <dbReference type="EnsemblMetazoa" id="GPPI035946-PA"/>
    </source>
</evidence>
<evidence type="ECO:0008006" key="4">
    <source>
        <dbReference type="Google" id="ProtNLM"/>
    </source>
</evidence>
<feature type="transmembrane region" description="Helical" evidence="1">
    <location>
        <begin position="27"/>
        <end position="46"/>
    </location>
</feature>
<accession>A0A1B0BNX8</accession>
<organism evidence="2 3">
    <name type="scientific">Glossina palpalis gambiensis</name>
    <dbReference type="NCBI Taxonomy" id="67801"/>
    <lineage>
        <taxon>Eukaryota</taxon>
        <taxon>Metazoa</taxon>
        <taxon>Ecdysozoa</taxon>
        <taxon>Arthropoda</taxon>
        <taxon>Hexapoda</taxon>
        <taxon>Insecta</taxon>
        <taxon>Pterygota</taxon>
        <taxon>Neoptera</taxon>
        <taxon>Endopterygota</taxon>
        <taxon>Diptera</taxon>
        <taxon>Brachycera</taxon>
        <taxon>Muscomorpha</taxon>
        <taxon>Hippoboscoidea</taxon>
        <taxon>Glossinidae</taxon>
        <taxon>Glossina</taxon>
    </lineage>
</organism>
<keyword evidence="1" id="KW-1133">Transmembrane helix</keyword>
<evidence type="ECO:0000256" key="1">
    <source>
        <dbReference type="SAM" id="Phobius"/>
    </source>
</evidence>
<dbReference type="EMBL" id="JXJN01017659">
    <property type="status" value="NOT_ANNOTATED_CDS"/>
    <property type="molecule type" value="Genomic_DNA"/>
</dbReference>
<feature type="transmembrane region" description="Helical" evidence="1">
    <location>
        <begin position="58"/>
        <end position="77"/>
    </location>
</feature>
<protein>
    <recommendedName>
        <fullName evidence="4">Major facilitator superfamily (MFS) profile domain-containing protein</fullName>
    </recommendedName>
</protein>
<sequence length="119" mass="13517">MLGELLLSIPGLQFAFTQAPPSMKSVVTAAWFLNNAFGNLIVVLFKELAPFNNQSDEFFFYGIIMFIGLMVYIFLAYDYVSQERLGHHLLLIANEATPLQDTFKDELPSTSKSNKREIF</sequence>